<name>A0A5B7CW28_PORTR</name>
<keyword evidence="2" id="KW-1185">Reference proteome</keyword>
<reference evidence="1 2" key="1">
    <citation type="submission" date="2019-05" db="EMBL/GenBank/DDBJ databases">
        <title>Another draft genome of Portunus trituberculatus and its Hox gene families provides insights of decapod evolution.</title>
        <authorList>
            <person name="Jeong J.-H."/>
            <person name="Song I."/>
            <person name="Kim S."/>
            <person name="Choi T."/>
            <person name="Kim D."/>
            <person name="Ryu S."/>
            <person name="Kim W."/>
        </authorList>
    </citation>
    <scope>NUCLEOTIDE SEQUENCE [LARGE SCALE GENOMIC DNA]</scope>
    <source>
        <tissue evidence="1">Muscle</tissue>
    </source>
</reference>
<evidence type="ECO:0000313" key="2">
    <source>
        <dbReference type="Proteomes" id="UP000324222"/>
    </source>
</evidence>
<comment type="caution">
    <text evidence="1">The sequence shown here is derived from an EMBL/GenBank/DDBJ whole genome shotgun (WGS) entry which is preliminary data.</text>
</comment>
<sequence>MAEGRAESKELVAKQGSSSIIWNWFGYNKSDVEQTSVIYRRLKSVLEALLFPPISGAGNFIYSDTHIRAYITTQAHLRCNHLRIMVTCNFKPFDKWHSFKVSWSEISTHFQFSVASQPSAQSKVSNTYMALNEAEERSCLVSFHCLQQLLFGCHICSSHS</sequence>
<evidence type="ECO:0000313" key="1">
    <source>
        <dbReference type="EMBL" id="MPC13952.1"/>
    </source>
</evidence>
<dbReference type="EMBL" id="VSRR010000318">
    <property type="protein sequence ID" value="MPC13952.1"/>
    <property type="molecule type" value="Genomic_DNA"/>
</dbReference>
<dbReference type="AlphaFoldDB" id="A0A5B7CW28"/>
<organism evidence="1 2">
    <name type="scientific">Portunus trituberculatus</name>
    <name type="common">Swimming crab</name>
    <name type="synonym">Neptunus trituberculatus</name>
    <dbReference type="NCBI Taxonomy" id="210409"/>
    <lineage>
        <taxon>Eukaryota</taxon>
        <taxon>Metazoa</taxon>
        <taxon>Ecdysozoa</taxon>
        <taxon>Arthropoda</taxon>
        <taxon>Crustacea</taxon>
        <taxon>Multicrustacea</taxon>
        <taxon>Malacostraca</taxon>
        <taxon>Eumalacostraca</taxon>
        <taxon>Eucarida</taxon>
        <taxon>Decapoda</taxon>
        <taxon>Pleocyemata</taxon>
        <taxon>Brachyura</taxon>
        <taxon>Eubrachyura</taxon>
        <taxon>Portunoidea</taxon>
        <taxon>Portunidae</taxon>
        <taxon>Portuninae</taxon>
        <taxon>Portunus</taxon>
    </lineage>
</organism>
<gene>
    <name evidence="1" type="ORF">E2C01_006703</name>
</gene>
<dbReference type="Proteomes" id="UP000324222">
    <property type="component" value="Unassembled WGS sequence"/>
</dbReference>
<protein>
    <submittedName>
        <fullName evidence="1">Uncharacterized protein</fullName>
    </submittedName>
</protein>
<proteinExistence type="predicted"/>
<accession>A0A5B7CW28</accession>